<evidence type="ECO:0000256" key="1">
    <source>
        <dbReference type="SAM" id="Phobius"/>
    </source>
</evidence>
<keyword evidence="3" id="KW-1185">Reference proteome</keyword>
<dbReference type="EMBL" id="FOXH01000008">
    <property type="protein sequence ID" value="SFP98368.1"/>
    <property type="molecule type" value="Genomic_DNA"/>
</dbReference>
<feature type="transmembrane region" description="Helical" evidence="1">
    <location>
        <begin position="77"/>
        <end position="98"/>
    </location>
</feature>
<evidence type="ECO:0008006" key="4">
    <source>
        <dbReference type="Google" id="ProtNLM"/>
    </source>
</evidence>
<evidence type="ECO:0000313" key="2">
    <source>
        <dbReference type="EMBL" id="SFP98368.1"/>
    </source>
</evidence>
<evidence type="ECO:0000313" key="3">
    <source>
        <dbReference type="Proteomes" id="UP000199306"/>
    </source>
</evidence>
<dbReference type="AlphaFoldDB" id="A0A1I5UT60"/>
<reference evidence="2 3" key="1">
    <citation type="submission" date="2016-10" db="EMBL/GenBank/DDBJ databases">
        <authorList>
            <person name="de Groot N.N."/>
        </authorList>
    </citation>
    <scope>NUCLEOTIDE SEQUENCE [LARGE SCALE GENOMIC DNA]</scope>
    <source>
        <strain evidence="3">E92,LMG 26720,CCM 7988</strain>
    </source>
</reference>
<feature type="transmembrane region" description="Helical" evidence="1">
    <location>
        <begin position="141"/>
        <end position="162"/>
    </location>
</feature>
<sequence>MMFPPVIAGGISYKRILLPDKIFFIFMFVDAVFELIFLLMNFKVIPYYGFLMTHVFGIVQILFVSAFFYFVFINSKYAVFTLILALVSLSVSFYFLIWEGGINKFPSTPLAVQNFSFTLLALLYFYKVFNEDKIFRFEKEADFWIISGILVYFAGTFTLFLLQKYFLEGYKPSFQYYSIINSICNIVSKIFYTVGLFCKPQSKIQRSF</sequence>
<dbReference type="STRING" id="1079859.SAMN04515674_10845"/>
<feature type="transmembrane region" description="Helical" evidence="1">
    <location>
        <begin position="174"/>
        <end position="198"/>
    </location>
</feature>
<protein>
    <recommendedName>
        <fullName evidence="4">YhhN-like protein</fullName>
    </recommendedName>
</protein>
<keyword evidence="1" id="KW-1133">Transmembrane helix</keyword>
<keyword evidence="1" id="KW-0812">Transmembrane</keyword>
<name>A0A1I5UT60_9BACT</name>
<organism evidence="2 3">
    <name type="scientific">Pseudarcicella hirudinis</name>
    <dbReference type="NCBI Taxonomy" id="1079859"/>
    <lineage>
        <taxon>Bacteria</taxon>
        <taxon>Pseudomonadati</taxon>
        <taxon>Bacteroidota</taxon>
        <taxon>Cytophagia</taxon>
        <taxon>Cytophagales</taxon>
        <taxon>Flectobacillaceae</taxon>
        <taxon>Pseudarcicella</taxon>
    </lineage>
</organism>
<proteinExistence type="predicted"/>
<gene>
    <name evidence="2" type="ORF">SAMN04515674_10845</name>
</gene>
<feature type="transmembrane region" description="Helical" evidence="1">
    <location>
        <begin position="22"/>
        <end position="42"/>
    </location>
</feature>
<feature type="transmembrane region" description="Helical" evidence="1">
    <location>
        <begin position="48"/>
        <end position="70"/>
    </location>
</feature>
<accession>A0A1I5UT60</accession>
<keyword evidence="1" id="KW-0472">Membrane</keyword>
<feature type="transmembrane region" description="Helical" evidence="1">
    <location>
        <begin position="110"/>
        <end position="129"/>
    </location>
</feature>
<dbReference type="Proteomes" id="UP000199306">
    <property type="component" value="Unassembled WGS sequence"/>
</dbReference>